<keyword evidence="1" id="KW-1133">Transmembrane helix</keyword>
<feature type="transmembrane region" description="Helical" evidence="1">
    <location>
        <begin position="80"/>
        <end position="101"/>
    </location>
</feature>
<dbReference type="OrthoDB" id="7571917at2"/>
<evidence type="ECO:0000313" key="2">
    <source>
        <dbReference type="EMBL" id="QCI69484.1"/>
    </source>
</evidence>
<dbReference type="KEGG" id="pstg:E8M01_29135"/>
<accession>A0A4D7B8E9</accession>
<name>A0A4D7B8E9_9HYPH</name>
<feature type="transmembrane region" description="Helical" evidence="1">
    <location>
        <begin position="54"/>
        <end position="74"/>
    </location>
</feature>
<gene>
    <name evidence="2" type="ORF">E8M01_29135</name>
</gene>
<organism evidence="2 3">
    <name type="scientific">Phreatobacter stygius</name>
    <dbReference type="NCBI Taxonomy" id="1940610"/>
    <lineage>
        <taxon>Bacteria</taxon>
        <taxon>Pseudomonadati</taxon>
        <taxon>Pseudomonadota</taxon>
        <taxon>Alphaproteobacteria</taxon>
        <taxon>Hyphomicrobiales</taxon>
        <taxon>Phreatobacteraceae</taxon>
        <taxon>Phreatobacter</taxon>
    </lineage>
</organism>
<sequence>MVILALGASFAHSQGYIDHDTTTRIVICATGLMIAWFGNRMPKQFTPSADARKVVRLGGWSMAISGLIYAGLWAFAPIPIAVIGGCGAVAAGIAVTLGYCLSLRAKTKTG</sequence>
<keyword evidence="3" id="KW-1185">Reference proteome</keyword>
<dbReference type="AlphaFoldDB" id="A0A4D7B8E9"/>
<proteinExistence type="predicted"/>
<protein>
    <submittedName>
        <fullName evidence="2">Ammonium transporter</fullName>
    </submittedName>
</protein>
<feature type="transmembrane region" description="Helical" evidence="1">
    <location>
        <begin position="23"/>
        <end position="42"/>
    </location>
</feature>
<dbReference type="EMBL" id="CP039690">
    <property type="protein sequence ID" value="QCI69484.1"/>
    <property type="molecule type" value="Genomic_DNA"/>
</dbReference>
<keyword evidence="1" id="KW-0472">Membrane</keyword>
<keyword evidence="1" id="KW-0812">Transmembrane</keyword>
<reference evidence="2 3" key="1">
    <citation type="submission" date="2019-04" db="EMBL/GenBank/DDBJ databases">
        <title>Phreatobacter aquaticus sp. nov.</title>
        <authorList>
            <person name="Choi A."/>
        </authorList>
    </citation>
    <scope>NUCLEOTIDE SEQUENCE [LARGE SCALE GENOMIC DNA]</scope>
    <source>
        <strain evidence="2 3">KCTC 52518</strain>
    </source>
</reference>
<evidence type="ECO:0000313" key="3">
    <source>
        <dbReference type="Proteomes" id="UP000298781"/>
    </source>
</evidence>
<dbReference type="Proteomes" id="UP000298781">
    <property type="component" value="Chromosome"/>
</dbReference>
<evidence type="ECO:0000256" key="1">
    <source>
        <dbReference type="SAM" id="Phobius"/>
    </source>
</evidence>